<dbReference type="FunCoup" id="E3LQ88">
    <property type="interactions" value="478"/>
</dbReference>
<evidence type="ECO:0000313" key="1">
    <source>
        <dbReference type="EMBL" id="EFP07823.1"/>
    </source>
</evidence>
<dbReference type="AlphaFoldDB" id="E3LQ88"/>
<name>E3LQ88_CAERE</name>
<dbReference type="InParanoid" id="E3LQ88"/>
<dbReference type="PANTHER" id="PTHR22989">
    <property type="entry name" value="UNCHARACTERIZED DUF13 C.ELEGANS"/>
    <property type="match status" value="1"/>
</dbReference>
<dbReference type="PANTHER" id="PTHR22989:SF16">
    <property type="entry name" value="PROTEIN CBG13050"/>
    <property type="match status" value="1"/>
</dbReference>
<evidence type="ECO:0000313" key="2">
    <source>
        <dbReference type="Proteomes" id="UP000008281"/>
    </source>
</evidence>
<dbReference type="OrthoDB" id="5819586at2759"/>
<proteinExistence type="predicted"/>
<protein>
    <submittedName>
        <fullName evidence="1">Uncharacterized protein</fullName>
    </submittedName>
</protein>
<accession>E3LQ88</accession>
<dbReference type="OMA" id="FDNIKCK"/>
<sequence length="294" mass="34093">MLSVNTPVFYTTILIIFVIFSIKELTSPKKITKFAKWSSCFQEGIGLWKNSSENDGFWNHTAKISSSCKIVLDLSIEKLSESKIHVFPISNNSESVHLTIRVSEDIEAESKLKKVLFILDNYSFLLFIFQKSPQTLLFGTFPNSKQVFFRKIGKVFPVTIGMNSEVIDTPTNDRNETRNLTITDSESLMQLDLIYFLKEVLKHEFYISIWFNSIFEELPNMIYRNGRVDKNGITVCQMNLKINENEKTTAKKLLLNVINDRRYAVIVDQFDTFINMFLINFDNIKCKNELGIDR</sequence>
<dbReference type="EMBL" id="DS268413">
    <property type="protein sequence ID" value="EFP07823.1"/>
    <property type="molecule type" value="Genomic_DNA"/>
</dbReference>
<organism evidence="2">
    <name type="scientific">Caenorhabditis remanei</name>
    <name type="common">Caenorhabditis vulgaris</name>
    <dbReference type="NCBI Taxonomy" id="31234"/>
    <lineage>
        <taxon>Eukaryota</taxon>
        <taxon>Metazoa</taxon>
        <taxon>Ecdysozoa</taxon>
        <taxon>Nematoda</taxon>
        <taxon>Chromadorea</taxon>
        <taxon>Rhabditida</taxon>
        <taxon>Rhabditina</taxon>
        <taxon>Rhabditomorpha</taxon>
        <taxon>Rhabditoidea</taxon>
        <taxon>Rhabditidae</taxon>
        <taxon>Peloderinae</taxon>
        <taxon>Caenorhabditis</taxon>
    </lineage>
</organism>
<dbReference type="Proteomes" id="UP000008281">
    <property type="component" value="Unassembled WGS sequence"/>
</dbReference>
<reference evidence="1" key="1">
    <citation type="submission" date="2007-07" db="EMBL/GenBank/DDBJ databases">
        <title>PCAP assembly of the Caenorhabditis remanei genome.</title>
        <authorList>
            <consortium name="The Caenorhabditis remanei Sequencing Consortium"/>
            <person name="Wilson R.K."/>
        </authorList>
    </citation>
    <scope>NUCLEOTIDE SEQUENCE [LARGE SCALE GENOMIC DNA]</scope>
    <source>
        <strain evidence="1">PB4641</strain>
    </source>
</reference>
<dbReference type="eggNOG" id="ENOG502THQE">
    <property type="taxonomic scope" value="Eukaryota"/>
</dbReference>
<gene>
    <name evidence="1" type="ORF">CRE_26109</name>
</gene>
<dbReference type="HOGENOM" id="CLU_054633_2_0_1"/>
<keyword evidence="2" id="KW-1185">Reference proteome</keyword>
<dbReference type="STRING" id="31234.E3LQ88"/>